<protein>
    <recommendedName>
        <fullName evidence="3">WD_REPEATS_REGION domain-containing protein</fullName>
    </recommendedName>
</protein>
<dbReference type="PANTHER" id="PTHR44163:SF1">
    <property type="entry name" value="U3 SMALL NUCLEOLAR RNA-ASSOCIATED PROTEIN 4 HOMOLOG"/>
    <property type="match status" value="1"/>
</dbReference>
<keyword evidence="2" id="KW-1185">Reference proteome</keyword>
<evidence type="ECO:0000313" key="2">
    <source>
        <dbReference type="Proteomes" id="UP000274756"/>
    </source>
</evidence>
<dbReference type="EMBL" id="UYYG01001191">
    <property type="protein sequence ID" value="VDN59816.1"/>
    <property type="molecule type" value="Genomic_DNA"/>
</dbReference>
<evidence type="ECO:0000313" key="1">
    <source>
        <dbReference type="EMBL" id="VDN59816.1"/>
    </source>
</evidence>
<dbReference type="Proteomes" id="UP000274756">
    <property type="component" value="Unassembled WGS sequence"/>
</dbReference>
<dbReference type="InterPro" id="IPR046351">
    <property type="entry name" value="UTP4"/>
</dbReference>
<dbReference type="STRING" id="318479.A0A3P7SY00"/>
<gene>
    <name evidence="1" type="ORF">DME_LOCUS9789</name>
</gene>
<reference evidence="1 2" key="1">
    <citation type="submission" date="2018-11" db="EMBL/GenBank/DDBJ databases">
        <authorList>
            <consortium name="Pathogen Informatics"/>
        </authorList>
    </citation>
    <scope>NUCLEOTIDE SEQUENCE [LARGE SCALE GENOMIC DNA]</scope>
</reference>
<dbReference type="GO" id="GO:0003723">
    <property type="term" value="F:RNA binding"/>
    <property type="evidence" value="ECO:0007669"/>
    <property type="project" value="TreeGrafter"/>
</dbReference>
<dbReference type="OrthoDB" id="8883818at2759"/>
<dbReference type="SUPFAM" id="SSF50978">
    <property type="entry name" value="WD40 repeat-like"/>
    <property type="match status" value="1"/>
</dbReference>
<name>A0A3P7SY00_DRAME</name>
<dbReference type="GO" id="GO:0032040">
    <property type="term" value="C:small-subunit processome"/>
    <property type="evidence" value="ECO:0007669"/>
    <property type="project" value="TreeGrafter"/>
</dbReference>
<dbReference type="GO" id="GO:0034455">
    <property type="term" value="C:t-UTP complex"/>
    <property type="evidence" value="ECO:0007669"/>
    <property type="project" value="TreeGrafter"/>
</dbReference>
<dbReference type="InterPro" id="IPR036322">
    <property type="entry name" value="WD40_repeat_dom_sf"/>
</dbReference>
<sequence length="140" mass="15518">MSFHIRTVSLGVENCAESLIWVGESLISSHTNGSIIVHDLHGAEIVGFASRIFSLASNENLVAAGCVDDIFLIELKTKKLGPLLKLPRDEKRKPTISYTVFCRNDLLISGDSRGFVCIWDSLTGSLHQVNFYHLFLSKIL</sequence>
<evidence type="ECO:0008006" key="3">
    <source>
        <dbReference type="Google" id="ProtNLM"/>
    </source>
</evidence>
<dbReference type="PANTHER" id="PTHR44163">
    <property type="entry name" value="U3 SMALL NUCLEOLAR RNA-ASSOCIATED PROTEIN 4 HOMOLOG"/>
    <property type="match status" value="1"/>
</dbReference>
<accession>A0A3P7SY00</accession>
<proteinExistence type="predicted"/>
<dbReference type="Gene3D" id="2.130.10.10">
    <property type="entry name" value="YVTN repeat-like/Quinoprotein amine dehydrogenase"/>
    <property type="match status" value="1"/>
</dbReference>
<dbReference type="GO" id="GO:0030686">
    <property type="term" value="C:90S preribosome"/>
    <property type="evidence" value="ECO:0007669"/>
    <property type="project" value="InterPro"/>
</dbReference>
<dbReference type="AlphaFoldDB" id="A0A3P7SY00"/>
<organism evidence="1 2">
    <name type="scientific">Dracunculus medinensis</name>
    <name type="common">Guinea worm</name>
    <dbReference type="NCBI Taxonomy" id="318479"/>
    <lineage>
        <taxon>Eukaryota</taxon>
        <taxon>Metazoa</taxon>
        <taxon>Ecdysozoa</taxon>
        <taxon>Nematoda</taxon>
        <taxon>Chromadorea</taxon>
        <taxon>Rhabditida</taxon>
        <taxon>Spirurina</taxon>
        <taxon>Dracunculoidea</taxon>
        <taxon>Dracunculidae</taxon>
        <taxon>Dracunculus</taxon>
    </lineage>
</organism>
<dbReference type="GO" id="GO:0000462">
    <property type="term" value="P:maturation of SSU-rRNA from tricistronic rRNA transcript (SSU-rRNA, 5.8S rRNA, LSU-rRNA)"/>
    <property type="evidence" value="ECO:0007669"/>
    <property type="project" value="InterPro"/>
</dbReference>
<dbReference type="InterPro" id="IPR015943">
    <property type="entry name" value="WD40/YVTN_repeat-like_dom_sf"/>
</dbReference>